<name>A0A3P7JB52_STRVU</name>
<evidence type="ECO:0000313" key="2">
    <source>
        <dbReference type="EMBL" id="VDM80566.1"/>
    </source>
</evidence>
<evidence type="ECO:0000256" key="1">
    <source>
        <dbReference type="SAM" id="Phobius"/>
    </source>
</evidence>
<dbReference type="PANTHER" id="PTHR34149">
    <property type="entry name" value="PROTEIN CBG11905-RELATED"/>
    <property type="match status" value="1"/>
</dbReference>
<sequence>MLELFKRVLVYHNEISQTIHFADYPRDTRHNTDDRLWCPTYQVGSQCPENSFFSYYKCCGHLHKECCSHMRVWVLLLIIGLPLLCIIPAVAYFLRRLMQKRRQRYHGGVQMAPRDTNTREVREIRTTVHK</sequence>
<protein>
    <submittedName>
        <fullName evidence="2">Uncharacterized protein</fullName>
    </submittedName>
</protein>
<feature type="transmembrane region" description="Helical" evidence="1">
    <location>
        <begin position="72"/>
        <end position="94"/>
    </location>
</feature>
<dbReference type="OrthoDB" id="5844979at2759"/>
<dbReference type="EMBL" id="UYYB01109062">
    <property type="protein sequence ID" value="VDM80566.1"/>
    <property type="molecule type" value="Genomic_DNA"/>
</dbReference>
<keyword evidence="1" id="KW-0812">Transmembrane</keyword>
<organism evidence="2 3">
    <name type="scientific">Strongylus vulgaris</name>
    <name type="common">Blood worm</name>
    <dbReference type="NCBI Taxonomy" id="40348"/>
    <lineage>
        <taxon>Eukaryota</taxon>
        <taxon>Metazoa</taxon>
        <taxon>Ecdysozoa</taxon>
        <taxon>Nematoda</taxon>
        <taxon>Chromadorea</taxon>
        <taxon>Rhabditida</taxon>
        <taxon>Rhabditina</taxon>
        <taxon>Rhabditomorpha</taxon>
        <taxon>Strongyloidea</taxon>
        <taxon>Strongylidae</taxon>
        <taxon>Strongylus</taxon>
    </lineage>
</organism>
<dbReference type="PANTHER" id="PTHR34149:SF6">
    <property type="entry name" value="TRANSMEMBRANE PROTEIN"/>
    <property type="match status" value="1"/>
</dbReference>
<dbReference type="AlphaFoldDB" id="A0A3P7JB52"/>
<keyword evidence="3" id="KW-1185">Reference proteome</keyword>
<proteinExistence type="predicted"/>
<dbReference type="InterPro" id="IPR022559">
    <property type="entry name" value="SUP-1-like"/>
</dbReference>
<dbReference type="Proteomes" id="UP000270094">
    <property type="component" value="Unassembled WGS sequence"/>
</dbReference>
<gene>
    <name evidence="2" type="ORF">SVUK_LOCUS15564</name>
</gene>
<keyword evidence="1" id="KW-1133">Transmembrane helix</keyword>
<keyword evidence="1" id="KW-0472">Membrane</keyword>
<dbReference type="Pfam" id="PF10853">
    <property type="entry name" value="DUF2650"/>
    <property type="match status" value="1"/>
</dbReference>
<evidence type="ECO:0000313" key="3">
    <source>
        <dbReference type="Proteomes" id="UP000270094"/>
    </source>
</evidence>
<accession>A0A3P7JB52</accession>
<reference evidence="2 3" key="1">
    <citation type="submission" date="2018-11" db="EMBL/GenBank/DDBJ databases">
        <authorList>
            <consortium name="Pathogen Informatics"/>
        </authorList>
    </citation>
    <scope>NUCLEOTIDE SEQUENCE [LARGE SCALE GENOMIC DNA]</scope>
</reference>